<reference evidence="2 3" key="1">
    <citation type="submission" date="2022-09" db="EMBL/GenBank/DDBJ databases">
        <title>Genome sequencing of Flavivirga sp. MEBiC05379.</title>
        <authorList>
            <person name="Oh H.-M."/>
            <person name="Kwon K.K."/>
            <person name="Park M.J."/>
            <person name="Yang S.-H."/>
        </authorList>
    </citation>
    <scope>NUCLEOTIDE SEQUENCE [LARGE SCALE GENOMIC DNA]</scope>
    <source>
        <strain evidence="2 3">MEBiC05379</strain>
    </source>
</reference>
<protein>
    <submittedName>
        <fullName evidence="2">MBL fold metallo-hydrolase</fullName>
    </submittedName>
</protein>
<proteinExistence type="predicted"/>
<accession>A0ABU7XXB0</accession>
<dbReference type="CDD" id="cd16282">
    <property type="entry name" value="metallo-hydrolase-like_MBL-fold"/>
    <property type="match status" value="1"/>
</dbReference>
<evidence type="ECO:0000313" key="3">
    <source>
        <dbReference type="Proteomes" id="UP001337305"/>
    </source>
</evidence>
<comment type="caution">
    <text evidence="2">The sequence shown here is derived from an EMBL/GenBank/DDBJ whole genome shotgun (WGS) entry which is preliminary data.</text>
</comment>
<dbReference type="SUPFAM" id="SSF56281">
    <property type="entry name" value="Metallo-hydrolase/oxidoreductase"/>
    <property type="match status" value="1"/>
</dbReference>
<dbReference type="InterPro" id="IPR001279">
    <property type="entry name" value="Metallo-B-lactamas"/>
</dbReference>
<dbReference type="Gene3D" id="3.60.15.10">
    <property type="entry name" value="Ribonuclease Z/Hydroxyacylglutathione hydrolase-like"/>
    <property type="match status" value="1"/>
</dbReference>
<dbReference type="EMBL" id="JAODOP010000004">
    <property type="protein sequence ID" value="MEF3834537.1"/>
    <property type="molecule type" value="Genomic_DNA"/>
</dbReference>
<feature type="domain" description="Metallo-beta-lactamase" evidence="1">
    <location>
        <begin position="26"/>
        <end position="109"/>
    </location>
</feature>
<keyword evidence="3" id="KW-1185">Reference proteome</keyword>
<dbReference type="Proteomes" id="UP001337305">
    <property type="component" value="Unassembled WGS sequence"/>
</dbReference>
<organism evidence="2 3">
    <name type="scientific">Flavivirga spongiicola</name>
    <dbReference type="NCBI Taxonomy" id="421621"/>
    <lineage>
        <taxon>Bacteria</taxon>
        <taxon>Pseudomonadati</taxon>
        <taxon>Bacteroidota</taxon>
        <taxon>Flavobacteriia</taxon>
        <taxon>Flavobacteriales</taxon>
        <taxon>Flavobacteriaceae</taxon>
        <taxon>Flavivirga</taxon>
    </lineage>
</organism>
<evidence type="ECO:0000313" key="2">
    <source>
        <dbReference type="EMBL" id="MEF3834537.1"/>
    </source>
</evidence>
<gene>
    <name evidence="2" type="ORF">N1F79_15475</name>
</gene>
<sequence>MVTTITENGYSIVSPSTGLPTPENKGWNSNIHFVVTGNGVLLFDTGSSELIGNKIKRVIKSVTDQPVRWVINSHSHADHWLGNVAFTGTNAEIVASNETLTTMKRYGQEDVKFYSRVTKDTIESTQLVYPTLLLTQG</sequence>
<dbReference type="InterPro" id="IPR036866">
    <property type="entry name" value="RibonucZ/Hydroxyglut_hydro"/>
</dbReference>
<dbReference type="RefSeq" id="WP_303306860.1">
    <property type="nucleotide sequence ID" value="NZ_JAODOP010000004.1"/>
</dbReference>
<evidence type="ECO:0000259" key="1">
    <source>
        <dbReference type="Pfam" id="PF00753"/>
    </source>
</evidence>
<dbReference type="Pfam" id="PF00753">
    <property type="entry name" value="Lactamase_B"/>
    <property type="match status" value="1"/>
</dbReference>
<name>A0ABU7XXB0_9FLAO</name>